<dbReference type="Proteomes" id="UP000070483">
    <property type="component" value="Unassembled WGS sequence"/>
</dbReference>
<name>A0A133ZZQ5_9FUSO</name>
<feature type="transmembrane region" description="Helical" evidence="1">
    <location>
        <begin position="99"/>
        <end position="122"/>
    </location>
</feature>
<evidence type="ECO:0000313" key="4">
    <source>
        <dbReference type="Proteomes" id="UP000070483"/>
    </source>
</evidence>
<proteinExistence type="predicted"/>
<sequence length="137" mass="15861">MLEKMPKNIKSSYIISIFTMIFFPLLGIFFNCVELYFGYLVGAIISTININLLINGVEKILFFQDKPKLRGNLEYLKRMAIFCFGMFIVGKVSQKYFPIHILTNILATGIGVLNFKFSYFLYHFGKKFLLKNKNKGS</sequence>
<dbReference type="Proteomes" id="UP000321501">
    <property type="component" value="Chromosome"/>
</dbReference>
<feature type="transmembrane region" description="Helical" evidence="1">
    <location>
        <begin position="12"/>
        <end position="30"/>
    </location>
</feature>
<accession>A0A133ZZQ5</accession>
<keyword evidence="1" id="KW-1133">Transmembrane helix</keyword>
<gene>
    <name evidence="3" type="ORF">HMPREF3180_01925</name>
    <name evidence="2" type="ORF">JMUB3934_1761</name>
</gene>
<evidence type="ECO:0000313" key="5">
    <source>
        <dbReference type="Proteomes" id="UP000321501"/>
    </source>
</evidence>
<dbReference type="EMBL" id="AP019835">
    <property type="protein sequence ID" value="BBM50455.1"/>
    <property type="molecule type" value="Genomic_DNA"/>
</dbReference>
<protein>
    <submittedName>
        <fullName evidence="2">ATP synthase I</fullName>
    </submittedName>
</protein>
<evidence type="ECO:0000313" key="3">
    <source>
        <dbReference type="EMBL" id="KXB60932.1"/>
    </source>
</evidence>
<dbReference type="STRING" id="157687.HMPREF3180_01925"/>
<feature type="transmembrane region" description="Helical" evidence="1">
    <location>
        <begin position="36"/>
        <end position="54"/>
    </location>
</feature>
<dbReference type="AlphaFoldDB" id="A0A133ZZQ5"/>
<evidence type="ECO:0000256" key="1">
    <source>
        <dbReference type="SAM" id="Phobius"/>
    </source>
</evidence>
<dbReference type="OrthoDB" id="80462at2"/>
<keyword evidence="4" id="KW-1185">Reference proteome</keyword>
<evidence type="ECO:0000313" key="2">
    <source>
        <dbReference type="EMBL" id="BBM50455.1"/>
    </source>
</evidence>
<reference evidence="4" key="2">
    <citation type="submission" date="2016-01" db="EMBL/GenBank/DDBJ databases">
        <authorList>
            <person name="Mitreva M."/>
            <person name="Pepin K.H."/>
            <person name="Mihindukulasuriya K.A."/>
            <person name="Fulton R."/>
            <person name="Fronick C."/>
            <person name="O'Laughlin M."/>
            <person name="Miner T."/>
            <person name="Herter B."/>
            <person name="Rosa B.A."/>
            <person name="Cordes M."/>
            <person name="Tomlinson C."/>
            <person name="Wollam A."/>
            <person name="Palsikar V.B."/>
            <person name="Mardis E.R."/>
            <person name="Wilson R.K."/>
        </authorList>
    </citation>
    <scope>NUCLEOTIDE SEQUENCE [LARGE SCALE GENOMIC DNA]</scope>
    <source>
        <strain evidence="4">KA00185</strain>
    </source>
</reference>
<organism evidence="3 4">
    <name type="scientific">Leptotrichia wadei</name>
    <dbReference type="NCBI Taxonomy" id="157687"/>
    <lineage>
        <taxon>Bacteria</taxon>
        <taxon>Fusobacteriati</taxon>
        <taxon>Fusobacteriota</taxon>
        <taxon>Fusobacteriia</taxon>
        <taxon>Fusobacteriales</taxon>
        <taxon>Leptotrichiaceae</taxon>
        <taxon>Leptotrichia</taxon>
    </lineage>
</organism>
<reference evidence="3" key="1">
    <citation type="submission" date="2016-01" db="EMBL/GenBank/DDBJ databases">
        <authorList>
            <person name="Oliw E.H."/>
        </authorList>
    </citation>
    <scope>NUCLEOTIDE SEQUENCE [LARGE SCALE GENOMIC DNA]</scope>
    <source>
        <strain evidence="3">KA00185</strain>
    </source>
</reference>
<dbReference type="EMBL" id="LSDD01000147">
    <property type="protein sequence ID" value="KXB60932.1"/>
    <property type="molecule type" value="Genomic_DNA"/>
</dbReference>
<dbReference type="PATRIC" id="fig|157687.3.peg.1923"/>
<reference evidence="2 5" key="3">
    <citation type="submission" date="2019-07" db="EMBL/GenBank/DDBJ databases">
        <title>Complete Genome Sequence of Leptotrichia wadei Strain JMUB3934.</title>
        <authorList>
            <person name="Watanabe S."/>
            <person name="Cui L."/>
        </authorList>
    </citation>
    <scope>NUCLEOTIDE SEQUENCE [LARGE SCALE GENOMIC DNA]</scope>
    <source>
        <strain evidence="2 5">JMUB3934</strain>
    </source>
</reference>
<dbReference type="RefSeq" id="WP_060918471.1">
    <property type="nucleotide sequence ID" value="NZ_AP019835.1"/>
</dbReference>
<keyword evidence="1" id="KW-0812">Transmembrane</keyword>
<keyword evidence="1" id="KW-0472">Membrane</keyword>